<organism evidence="1 2">
    <name type="scientific">Eleusine coracana subsp. coracana</name>
    <dbReference type="NCBI Taxonomy" id="191504"/>
    <lineage>
        <taxon>Eukaryota</taxon>
        <taxon>Viridiplantae</taxon>
        <taxon>Streptophyta</taxon>
        <taxon>Embryophyta</taxon>
        <taxon>Tracheophyta</taxon>
        <taxon>Spermatophyta</taxon>
        <taxon>Magnoliopsida</taxon>
        <taxon>Liliopsida</taxon>
        <taxon>Poales</taxon>
        <taxon>Poaceae</taxon>
        <taxon>PACMAD clade</taxon>
        <taxon>Chloridoideae</taxon>
        <taxon>Cynodonteae</taxon>
        <taxon>Eleusininae</taxon>
        <taxon>Eleusine</taxon>
    </lineage>
</organism>
<dbReference type="Proteomes" id="UP001054889">
    <property type="component" value="Unassembled WGS sequence"/>
</dbReference>
<evidence type="ECO:0000313" key="2">
    <source>
        <dbReference type="Proteomes" id="UP001054889"/>
    </source>
</evidence>
<reference evidence="1" key="2">
    <citation type="submission" date="2021-12" db="EMBL/GenBank/DDBJ databases">
        <title>Resequencing data analysis of finger millet.</title>
        <authorList>
            <person name="Hatakeyama M."/>
            <person name="Aluri S."/>
            <person name="Balachadran M.T."/>
            <person name="Sivarajan S.R."/>
            <person name="Poveda L."/>
            <person name="Shimizu-Inatsugi R."/>
            <person name="Schlapbach R."/>
            <person name="Sreeman S.M."/>
            <person name="Shimizu K.K."/>
        </authorList>
    </citation>
    <scope>NUCLEOTIDE SEQUENCE</scope>
</reference>
<comment type="caution">
    <text evidence="1">The sequence shown here is derived from an EMBL/GenBank/DDBJ whole genome shotgun (WGS) entry which is preliminary data.</text>
</comment>
<evidence type="ECO:0000313" key="1">
    <source>
        <dbReference type="EMBL" id="GJN05089.1"/>
    </source>
</evidence>
<name>A0AAV5D492_ELECO</name>
<protein>
    <submittedName>
        <fullName evidence="1">Uncharacterized protein</fullName>
    </submittedName>
</protein>
<gene>
    <name evidence="1" type="primary">ga22690</name>
    <name evidence="1" type="ORF">PR202_ga22690</name>
</gene>
<accession>A0AAV5D492</accession>
<reference evidence="1" key="1">
    <citation type="journal article" date="2018" name="DNA Res.">
        <title>Multiple hybrid de novo genome assembly of finger millet, an orphan allotetraploid crop.</title>
        <authorList>
            <person name="Hatakeyama M."/>
            <person name="Aluri S."/>
            <person name="Balachadran M.T."/>
            <person name="Sivarajan S.R."/>
            <person name="Patrignani A."/>
            <person name="Gruter S."/>
            <person name="Poveda L."/>
            <person name="Shimizu-Inatsugi R."/>
            <person name="Baeten J."/>
            <person name="Francoijs K.J."/>
            <person name="Nataraja K.N."/>
            <person name="Reddy Y.A.N."/>
            <person name="Phadnis S."/>
            <person name="Ravikumar R.L."/>
            <person name="Schlapbach R."/>
            <person name="Sreeman S.M."/>
            <person name="Shimizu K.K."/>
        </authorList>
    </citation>
    <scope>NUCLEOTIDE SEQUENCE</scope>
</reference>
<dbReference type="EMBL" id="BQKI01000011">
    <property type="protein sequence ID" value="GJN05089.1"/>
    <property type="molecule type" value="Genomic_DNA"/>
</dbReference>
<dbReference type="PANTHER" id="PTHR34591:SF43">
    <property type="entry name" value="F-BOX DOMAIN-CONTAINING PROTEIN"/>
    <property type="match status" value="1"/>
</dbReference>
<keyword evidence="2" id="KW-1185">Reference proteome</keyword>
<dbReference type="PANTHER" id="PTHR34591">
    <property type="entry name" value="OS03G0653100 PROTEIN-RELATED"/>
    <property type="match status" value="1"/>
</dbReference>
<sequence>MTMRQRERYRCGDGVRMDWEEDRAWVAMKWPPVVWKCHKFSSRTWRWMERVFGREGEAAGTAALLMHPWVNIVAETKWRYGVYWKGTLYLHCHGEYVARLNLSNNSYRVIKSPIDRAQSYSTLCRRSFIGKSRNGVCFAAINNKCLLQVWTLHESQGGRTQQWVLKHQSVLEPSAWQRPGKFHEIKYDGPWILNEFDCGKEGRNNKAGGWSSDDDDVVDIPDWNVNRVKYKYDSGTVLLLGFHPYKRWISL</sequence>
<dbReference type="AlphaFoldDB" id="A0AAV5D492"/>
<proteinExistence type="predicted"/>